<dbReference type="GO" id="GO:0006221">
    <property type="term" value="P:pyrimidine nucleotide biosynthetic process"/>
    <property type="evidence" value="ECO:0007669"/>
    <property type="project" value="UniProtKB-KW"/>
</dbReference>
<reference evidence="3 4" key="1">
    <citation type="submission" date="2020-08" db="EMBL/GenBank/DDBJ databases">
        <title>Genomic Encyclopedia of Type Strains, Phase IV (KMG-IV): sequencing the most valuable type-strain genomes for metagenomic binning, comparative biology and taxonomic classification.</title>
        <authorList>
            <person name="Goeker M."/>
        </authorList>
    </citation>
    <scope>NUCLEOTIDE SEQUENCE [LARGE SCALE GENOMIC DNA]</scope>
    <source>
        <strain evidence="3 4">DSM 17507</strain>
    </source>
</reference>
<dbReference type="SUPFAM" id="SSF51556">
    <property type="entry name" value="Metallo-dependent hydrolases"/>
    <property type="match status" value="1"/>
</dbReference>
<feature type="domain" description="Dihydroorotase catalytic" evidence="2">
    <location>
        <begin position="103"/>
        <end position="223"/>
    </location>
</feature>
<dbReference type="EC" id="3.5.2.3" evidence="3"/>
<dbReference type="PANTHER" id="PTHR43668:SF2">
    <property type="entry name" value="ALLANTOINASE"/>
    <property type="match status" value="1"/>
</dbReference>
<comment type="caution">
    <text evidence="3">The sequence shown here is derived from an EMBL/GenBank/DDBJ whole genome shotgun (WGS) entry which is preliminary data.</text>
</comment>
<accession>A0A7W7A7U4</accession>
<dbReference type="Gene3D" id="3.20.20.140">
    <property type="entry name" value="Metal-dependent hydrolases"/>
    <property type="match status" value="1"/>
</dbReference>
<evidence type="ECO:0000313" key="3">
    <source>
        <dbReference type="EMBL" id="MBB4611871.1"/>
    </source>
</evidence>
<dbReference type="EMBL" id="JACHOA010000001">
    <property type="protein sequence ID" value="MBB4611871.1"/>
    <property type="molecule type" value="Genomic_DNA"/>
</dbReference>
<organism evidence="3 4">
    <name type="scientific">Novosphingobium taihuense</name>
    <dbReference type="NCBI Taxonomy" id="260085"/>
    <lineage>
        <taxon>Bacteria</taxon>
        <taxon>Pseudomonadati</taxon>
        <taxon>Pseudomonadota</taxon>
        <taxon>Alphaproteobacteria</taxon>
        <taxon>Sphingomonadales</taxon>
        <taxon>Sphingomonadaceae</taxon>
        <taxon>Novosphingobium</taxon>
    </lineage>
</organism>
<dbReference type="SUPFAM" id="SSF51338">
    <property type="entry name" value="Composite domain of metallo-dependent hydrolases"/>
    <property type="match status" value="1"/>
</dbReference>
<dbReference type="InterPro" id="IPR011059">
    <property type="entry name" value="Metal-dep_hydrolase_composite"/>
</dbReference>
<dbReference type="GO" id="GO:0004038">
    <property type="term" value="F:allantoinase activity"/>
    <property type="evidence" value="ECO:0007669"/>
    <property type="project" value="TreeGrafter"/>
</dbReference>
<dbReference type="Pfam" id="PF12890">
    <property type="entry name" value="DHOase"/>
    <property type="match status" value="1"/>
</dbReference>
<dbReference type="GO" id="GO:0005737">
    <property type="term" value="C:cytoplasm"/>
    <property type="evidence" value="ECO:0007669"/>
    <property type="project" value="TreeGrafter"/>
</dbReference>
<gene>
    <name evidence="3" type="ORF">GGR37_000117</name>
</gene>
<protein>
    <submittedName>
        <fullName evidence="3">Dihydroorotase</fullName>
        <ecNumber evidence="3">3.5.2.3</ecNumber>
    </submittedName>
</protein>
<dbReference type="InterPro" id="IPR024403">
    <property type="entry name" value="DHOase_cat"/>
</dbReference>
<dbReference type="Proteomes" id="UP000538566">
    <property type="component" value="Unassembled WGS sequence"/>
</dbReference>
<dbReference type="AlphaFoldDB" id="A0A7W7A7U4"/>
<evidence type="ECO:0000313" key="4">
    <source>
        <dbReference type="Proteomes" id="UP000538566"/>
    </source>
</evidence>
<proteinExistence type="predicted"/>
<dbReference type="CDD" id="cd01317">
    <property type="entry name" value="DHOase_IIa"/>
    <property type="match status" value="1"/>
</dbReference>
<sequence>MIAQPLTITGGKLVLGSGEPVAGALRCEGGRIVAIGDVVPQVGDEVFDAGGKLVTPGLVDLGVFAIDKPAFHFGGITRAALMPDQGPPLDHPARVRFAAQSGKPDMWVHPLAAATRGLEGNELAELALMRDAGAKAVATGRGWIADSGVMLRLLRYCAMLGLVVVTHAEDAGITGSAVATAGDVATRLGLPSAPAEAEALAVARDIALAELSGAHVHFRQVTTARALDLVRAAKARGVKVTAGVTPAHFILSDLELVGFRTFCRMSPPLRQDADRKAVIAAIGDGTIDVISSGHDPRGPEDKRLPFADAEPGMAGAETLLPLTLTLVRDGVIDMARAFELLAANPAKLLGVEAGRLEMGAEADLAIVDPARPWIVNSDKMAAAAGNTPFDRRPVEGRVTALFKGGARID</sequence>
<keyword evidence="1" id="KW-0665">Pyrimidine biosynthesis</keyword>
<dbReference type="InterPro" id="IPR050138">
    <property type="entry name" value="DHOase/Allantoinase_Hydrolase"/>
</dbReference>
<dbReference type="OrthoDB" id="9775759at2"/>
<dbReference type="GO" id="GO:0006145">
    <property type="term" value="P:purine nucleobase catabolic process"/>
    <property type="evidence" value="ECO:0007669"/>
    <property type="project" value="TreeGrafter"/>
</dbReference>
<keyword evidence="4" id="KW-1185">Reference proteome</keyword>
<keyword evidence="3" id="KW-0378">Hydrolase</keyword>
<name>A0A7W7A7U4_9SPHN</name>
<dbReference type="GO" id="GO:0004151">
    <property type="term" value="F:dihydroorotase activity"/>
    <property type="evidence" value="ECO:0007669"/>
    <property type="project" value="UniProtKB-EC"/>
</dbReference>
<dbReference type="InterPro" id="IPR004722">
    <property type="entry name" value="DHOase"/>
</dbReference>
<evidence type="ECO:0000259" key="2">
    <source>
        <dbReference type="Pfam" id="PF12890"/>
    </source>
</evidence>
<dbReference type="GO" id="GO:0046872">
    <property type="term" value="F:metal ion binding"/>
    <property type="evidence" value="ECO:0007669"/>
    <property type="project" value="InterPro"/>
</dbReference>
<evidence type="ECO:0000256" key="1">
    <source>
        <dbReference type="ARBA" id="ARBA00022975"/>
    </source>
</evidence>
<dbReference type="RefSeq" id="WP_144902721.1">
    <property type="nucleotide sequence ID" value="NZ_JACHOA010000001.1"/>
</dbReference>
<dbReference type="InterPro" id="IPR032466">
    <property type="entry name" value="Metal_Hydrolase"/>
</dbReference>
<dbReference type="PANTHER" id="PTHR43668">
    <property type="entry name" value="ALLANTOINASE"/>
    <property type="match status" value="1"/>
</dbReference>